<evidence type="ECO:0000256" key="13">
    <source>
        <dbReference type="ARBA" id="ARBA00031890"/>
    </source>
</evidence>
<evidence type="ECO:0000256" key="3">
    <source>
        <dbReference type="ARBA" id="ARBA00007406"/>
    </source>
</evidence>
<dbReference type="CDD" id="cd05214">
    <property type="entry name" value="GAPDH_I_N"/>
    <property type="match status" value="1"/>
</dbReference>
<evidence type="ECO:0000256" key="14">
    <source>
        <dbReference type="ARBA" id="ARBA00047698"/>
    </source>
</evidence>
<dbReference type="GO" id="GO:0051287">
    <property type="term" value="F:NAD binding"/>
    <property type="evidence" value="ECO:0007669"/>
    <property type="project" value="InterPro"/>
</dbReference>
<comment type="catalytic activity">
    <reaction evidence="14">
        <text>D-glyceraldehyde 3-phosphate + phosphate + NAD(+) = (2R)-3-phospho-glyceroyl phosphate + NADH + H(+)</text>
        <dbReference type="Rhea" id="RHEA:10300"/>
        <dbReference type="ChEBI" id="CHEBI:15378"/>
        <dbReference type="ChEBI" id="CHEBI:43474"/>
        <dbReference type="ChEBI" id="CHEBI:57540"/>
        <dbReference type="ChEBI" id="CHEBI:57604"/>
        <dbReference type="ChEBI" id="CHEBI:57945"/>
        <dbReference type="ChEBI" id="CHEBI:59776"/>
        <dbReference type="EC" id="1.2.1.12"/>
    </reaction>
</comment>
<dbReference type="Gene3D" id="3.40.50.720">
    <property type="entry name" value="NAD(P)-binding Rossmann-like Domain"/>
    <property type="match status" value="1"/>
</dbReference>
<evidence type="ECO:0000256" key="10">
    <source>
        <dbReference type="ARBA" id="ARBA00023027"/>
    </source>
</evidence>
<feature type="domain" description="Glyceraldehyde 3-phosphate dehydrogenase NAD(P) binding" evidence="17">
    <location>
        <begin position="91"/>
        <end position="204"/>
    </location>
</feature>
<dbReference type="PANTHER" id="PTHR10836:SF76">
    <property type="entry name" value="GLYCERALDEHYDE-3-PHOSPHATE DEHYDROGENASE-RELATED"/>
    <property type="match status" value="1"/>
</dbReference>
<dbReference type="SUPFAM" id="SSF55347">
    <property type="entry name" value="Glyceraldehyde-3-phosphate dehydrogenase-like, C-terminal domain"/>
    <property type="match status" value="1"/>
</dbReference>
<sequence>MASSSLLRSTVTAPLLEASRAEPSDRFSKVSRVGANRNLNSWKPQSSIFGKSVPSGSSSLQKCNVRSIQPVKAIATEIPPTVSKSRTGGKTKVGINGFGRIGRLVLRIASSRDDIDVVAVNDPFIDAKYMAYMLKYDSTHGIFKGTIKVLDESTLEINGKQIKVVSKRDPAEIPWGDFGVEFVVESSGVFTTIDKASAHKKVVHEEFGILEATQKTVDGPSKKDWRGGRGAGQNIIPSSTGAAKAVGKVLPELNGKLTGMAFRVPTPNVSVVDLTCRLEKSASYEDVKAAIKYASEGPLKGILGYEDEDVVSNDFVGDSRSSIFDAKAGIGLNTSFMKLVSWYDNEWGYSNRVLDLVEHMALVASHN</sequence>
<dbReference type="GO" id="GO:0005634">
    <property type="term" value="C:nucleus"/>
    <property type="evidence" value="ECO:0007669"/>
    <property type="project" value="UniProtKB-SubCell"/>
</dbReference>
<dbReference type="SUPFAM" id="SSF51735">
    <property type="entry name" value="NAD(P)-binding Rossmann-fold domains"/>
    <property type="match status" value="1"/>
</dbReference>
<dbReference type="CDD" id="cd18126">
    <property type="entry name" value="GAPDH_I_C"/>
    <property type="match status" value="1"/>
</dbReference>
<dbReference type="InterPro" id="IPR036291">
    <property type="entry name" value="NAD(P)-bd_dom_sf"/>
</dbReference>
<evidence type="ECO:0000256" key="2">
    <source>
        <dbReference type="ARBA" id="ARBA00004245"/>
    </source>
</evidence>
<dbReference type="PANTHER" id="PTHR10836">
    <property type="entry name" value="GLYCERALDEHYDE 3-PHOSPHATE DEHYDROGENASE"/>
    <property type="match status" value="1"/>
</dbReference>
<keyword evidence="12" id="KW-0539">Nucleus</keyword>
<evidence type="ECO:0000256" key="15">
    <source>
        <dbReference type="ARBA" id="ARBA00048005"/>
    </source>
</evidence>
<dbReference type="FunFam" id="3.30.360.10:FF:000001">
    <property type="entry name" value="Glyceraldehyde-3-phosphate dehydrogenase"/>
    <property type="match status" value="1"/>
</dbReference>
<evidence type="ECO:0000256" key="6">
    <source>
        <dbReference type="ARBA" id="ARBA00022490"/>
    </source>
</evidence>
<dbReference type="InterPro" id="IPR020829">
    <property type="entry name" value="GlycerAld_3-P_DH_cat"/>
</dbReference>
<accession>A0A5N6RSZ0</accession>
<dbReference type="Pfam" id="PF00044">
    <property type="entry name" value="Gp_dh_N"/>
    <property type="match status" value="1"/>
</dbReference>
<protein>
    <recommendedName>
        <fullName evidence="5">Glyceraldehyde-3-phosphate dehydrogenase</fullName>
    </recommendedName>
    <alternativeName>
        <fullName evidence="13">Peptidyl-cysteine S-nitrosylase GAPDH</fullName>
    </alternativeName>
</protein>
<dbReference type="Gene3D" id="3.30.360.10">
    <property type="entry name" value="Dihydrodipicolinate Reductase, domain 2"/>
    <property type="match status" value="1"/>
</dbReference>
<dbReference type="InterPro" id="IPR020828">
    <property type="entry name" value="GlycerAld_3-P_DH_NAD(P)-bd"/>
</dbReference>
<evidence type="ECO:0000256" key="12">
    <source>
        <dbReference type="ARBA" id="ARBA00023242"/>
    </source>
</evidence>
<proteinExistence type="inferred from homology"/>
<organism evidence="18 19">
    <name type="scientific">Carpinus fangiana</name>
    <dbReference type="NCBI Taxonomy" id="176857"/>
    <lineage>
        <taxon>Eukaryota</taxon>
        <taxon>Viridiplantae</taxon>
        <taxon>Streptophyta</taxon>
        <taxon>Embryophyta</taxon>
        <taxon>Tracheophyta</taxon>
        <taxon>Spermatophyta</taxon>
        <taxon>Magnoliopsida</taxon>
        <taxon>eudicotyledons</taxon>
        <taxon>Gunneridae</taxon>
        <taxon>Pentapetalae</taxon>
        <taxon>rosids</taxon>
        <taxon>fabids</taxon>
        <taxon>Fagales</taxon>
        <taxon>Betulaceae</taxon>
        <taxon>Carpinus</taxon>
    </lineage>
</organism>
<name>A0A5N6RSZ0_9ROSI</name>
<comment type="subunit">
    <text evidence="4">Homotetramer.</text>
</comment>
<keyword evidence="8" id="KW-0702">S-nitrosylation</keyword>
<reference evidence="18 19" key="1">
    <citation type="submission" date="2019-06" db="EMBL/GenBank/DDBJ databases">
        <title>A chromosomal-level reference genome of Carpinus fangiana (Coryloideae, Betulaceae).</title>
        <authorList>
            <person name="Yang X."/>
            <person name="Wang Z."/>
            <person name="Zhang L."/>
            <person name="Hao G."/>
            <person name="Liu J."/>
            <person name="Yang Y."/>
        </authorList>
    </citation>
    <scope>NUCLEOTIDE SEQUENCE [LARGE SCALE GENOMIC DNA]</scope>
    <source>
        <strain evidence="18">Cfa_2016G</strain>
        <tissue evidence="18">Leaf</tissue>
    </source>
</reference>
<keyword evidence="9" id="KW-0560">Oxidoreductase</keyword>
<evidence type="ECO:0000256" key="5">
    <source>
        <dbReference type="ARBA" id="ARBA00021022"/>
    </source>
</evidence>
<evidence type="ECO:0000256" key="4">
    <source>
        <dbReference type="ARBA" id="ARBA00011881"/>
    </source>
</evidence>
<keyword evidence="19" id="KW-1185">Reference proteome</keyword>
<dbReference type="PRINTS" id="PR00078">
    <property type="entry name" value="G3PDHDRGNASE"/>
</dbReference>
<evidence type="ECO:0000256" key="9">
    <source>
        <dbReference type="ARBA" id="ARBA00023002"/>
    </source>
</evidence>
<dbReference type="SMART" id="SM00846">
    <property type="entry name" value="Gp_dh_N"/>
    <property type="match status" value="1"/>
</dbReference>
<keyword evidence="6" id="KW-0963">Cytoplasm</keyword>
<dbReference type="InterPro" id="IPR020831">
    <property type="entry name" value="GlycerAld/Erythrose_P_DH"/>
</dbReference>
<dbReference type="GO" id="GO:0006096">
    <property type="term" value="P:glycolytic process"/>
    <property type="evidence" value="ECO:0007669"/>
    <property type="project" value="TreeGrafter"/>
</dbReference>
<dbReference type="AlphaFoldDB" id="A0A5N6RSZ0"/>
<evidence type="ECO:0000259" key="17">
    <source>
        <dbReference type="SMART" id="SM00846"/>
    </source>
</evidence>
<dbReference type="GO" id="GO:0005829">
    <property type="term" value="C:cytosol"/>
    <property type="evidence" value="ECO:0007669"/>
    <property type="project" value="TreeGrafter"/>
</dbReference>
<gene>
    <name evidence="18" type="ORF">FH972_019389</name>
</gene>
<keyword evidence="7" id="KW-0808">Transferase</keyword>
<dbReference type="Proteomes" id="UP000327013">
    <property type="component" value="Chromosome 8"/>
</dbReference>
<comment type="catalytic activity">
    <reaction evidence="15">
        <text>S-nitroso-L-cysteinyl-[GAPDH] + L-cysteinyl-[protein] = L-cysteinyl-[GAPDH] + S-nitroso-L-cysteinyl-[protein]</text>
        <dbReference type="Rhea" id="RHEA:66684"/>
        <dbReference type="Rhea" id="RHEA-COMP:10131"/>
        <dbReference type="Rhea" id="RHEA-COMP:17089"/>
        <dbReference type="Rhea" id="RHEA-COMP:17090"/>
        <dbReference type="Rhea" id="RHEA-COMP:17091"/>
        <dbReference type="ChEBI" id="CHEBI:29950"/>
        <dbReference type="ChEBI" id="CHEBI:149494"/>
    </reaction>
    <physiologicalReaction direction="left-to-right" evidence="15">
        <dbReference type="Rhea" id="RHEA:66685"/>
    </physiologicalReaction>
</comment>
<dbReference type="GO" id="GO:0016740">
    <property type="term" value="F:transferase activity"/>
    <property type="evidence" value="ECO:0007669"/>
    <property type="project" value="UniProtKB-KW"/>
</dbReference>
<evidence type="ECO:0000256" key="16">
    <source>
        <dbReference type="RuleBase" id="RU000397"/>
    </source>
</evidence>
<evidence type="ECO:0000256" key="1">
    <source>
        <dbReference type="ARBA" id="ARBA00004123"/>
    </source>
</evidence>
<dbReference type="EMBL" id="CM017328">
    <property type="protein sequence ID" value="KAE8124511.1"/>
    <property type="molecule type" value="Genomic_DNA"/>
</dbReference>
<dbReference type="GO" id="GO:0004365">
    <property type="term" value="F:glyceraldehyde-3-phosphate dehydrogenase (NAD+) (phosphorylating) activity"/>
    <property type="evidence" value="ECO:0007669"/>
    <property type="project" value="UniProtKB-EC"/>
</dbReference>
<dbReference type="Pfam" id="PF02800">
    <property type="entry name" value="Gp_dh_C"/>
    <property type="match status" value="1"/>
</dbReference>
<evidence type="ECO:0000256" key="7">
    <source>
        <dbReference type="ARBA" id="ARBA00022679"/>
    </source>
</evidence>
<evidence type="ECO:0000256" key="11">
    <source>
        <dbReference type="ARBA" id="ARBA00023212"/>
    </source>
</evidence>
<comment type="subcellular location">
    <subcellularLocation>
        <location evidence="2">Cytoplasm</location>
        <location evidence="2">Cytoskeleton</location>
    </subcellularLocation>
    <subcellularLocation>
        <location evidence="1">Nucleus</location>
    </subcellularLocation>
</comment>
<evidence type="ECO:0000313" key="19">
    <source>
        <dbReference type="Proteomes" id="UP000327013"/>
    </source>
</evidence>
<dbReference type="FunFam" id="3.40.50.720:FF:001161">
    <property type="entry name" value="Glyceraldehyde-3-phosphate dehydrogenase"/>
    <property type="match status" value="1"/>
</dbReference>
<dbReference type="OrthoDB" id="1152826at2759"/>
<evidence type="ECO:0000313" key="18">
    <source>
        <dbReference type="EMBL" id="KAE8124511.1"/>
    </source>
</evidence>
<dbReference type="GO" id="GO:0005856">
    <property type="term" value="C:cytoskeleton"/>
    <property type="evidence" value="ECO:0007669"/>
    <property type="project" value="UniProtKB-SubCell"/>
</dbReference>
<keyword evidence="11" id="KW-0206">Cytoskeleton</keyword>
<evidence type="ECO:0000256" key="8">
    <source>
        <dbReference type="ARBA" id="ARBA00022799"/>
    </source>
</evidence>
<comment type="similarity">
    <text evidence="3 16">Belongs to the glyceraldehyde-3-phosphate dehydrogenase family.</text>
</comment>
<keyword evidence="10" id="KW-0520">NAD</keyword>